<dbReference type="Proteomes" id="UP000789920">
    <property type="component" value="Unassembled WGS sequence"/>
</dbReference>
<comment type="caution">
    <text evidence="1">The sequence shown here is derived from an EMBL/GenBank/DDBJ whole genome shotgun (WGS) entry which is preliminary data.</text>
</comment>
<gene>
    <name evidence="1" type="ORF">RPERSI_LOCUS23572</name>
</gene>
<reference evidence="1" key="1">
    <citation type="submission" date="2021-06" db="EMBL/GenBank/DDBJ databases">
        <authorList>
            <person name="Kallberg Y."/>
            <person name="Tangrot J."/>
            <person name="Rosling A."/>
        </authorList>
    </citation>
    <scope>NUCLEOTIDE SEQUENCE</scope>
    <source>
        <strain evidence="1">MA461A</strain>
    </source>
</reference>
<accession>A0ACA9RWB6</accession>
<name>A0ACA9RWB6_9GLOM</name>
<dbReference type="EMBL" id="CAJVQC010073916">
    <property type="protein sequence ID" value="CAG8812644.1"/>
    <property type="molecule type" value="Genomic_DNA"/>
</dbReference>
<sequence length="106" mass="11921">MLKTEDSESSAVKFKEFLSQYLYSPLKVTTVVPNQDTTVSSIVKTREKNTRTTVTLKVRSATPYCKTKNNFQTKEIQNSDPQSSLVTLDTELGVLSVPDIIDFNLK</sequence>
<evidence type="ECO:0000313" key="2">
    <source>
        <dbReference type="Proteomes" id="UP000789920"/>
    </source>
</evidence>
<protein>
    <submittedName>
        <fullName evidence="1">2809_t:CDS:1</fullName>
    </submittedName>
</protein>
<evidence type="ECO:0000313" key="1">
    <source>
        <dbReference type="EMBL" id="CAG8812644.1"/>
    </source>
</evidence>
<proteinExistence type="predicted"/>
<organism evidence="1 2">
    <name type="scientific">Racocetra persica</name>
    <dbReference type="NCBI Taxonomy" id="160502"/>
    <lineage>
        <taxon>Eukaryota</taxon>
        <taxon>Fungi</taxon>
        <taxon>Fungi incertae sedis</taxon>
        <taxon>Mucoromycota</taxon>
        <taxon>Glomeromycotina</taxon>
        <taxon>Glomeromycetes</taxon>
        <taxon>Diversisporales</taxon>
        <taxon>Gigasporaceae</taxon>
        <taxon>Racocetra</taxon>
    </lineage>
</organism>
<feature type="non-terminal residue" evidence="1">
    <location>
        <position position="106"/>
    </location>
</feature>
<keyword evidence="2" id="KW-1185">Reference proteome</keyword>